<name>A0ABR1L9M4_9PEZI</name>
<keyword evidence="4" id="KW-1185">Reference proteome</keyword>
<evidence type="ECO:0000313" key="3">
    <source>
        <dbReference type="EMBL" id="KAK7531350.1"/>
    </source>
</evidence>
<feature type="region of interest" description="Disordered" evidence="1">
    <location>
        <begin position="1"/>
        <end position="38"/>
    </location>
</feature>
<reference evidence="3 4" key="1">
    <citation type="submission" date="2024-04" db="EMBL/GenBank/DDBJ databases">
        <title>Phyllosticta paracitricarpa is synonymous to the EU quarantine fungus P. citricarpa based on phylogenomic analyses.</title>
        <authorList>
            <consortium name="Lawrence Berkeley National Laboratory"/>
            <person name="Van ingen-buijs V.A."/>
            <person name="Van westerhoven A.C."/>
            <person name="Haridas S."/>
            <person name="Skiadas P."/>
            <person name="Martin F."/>
            <person name="Groenewald J.Z."/>
            <person name="Crous P.W."/>
            <person name="Seidl M.F."/>
        </authorList>
    </citation>
    <scope>NUCLEOTIDE SEQUENCE [LARGE SCALE GENOMIC DNA]</scope>
    <source>
        <strain evidence="3 4">CPC 17464</strain>
    </source>
</reference>
<evidence type="ECO:0000256" key="2">
    <source>
        <dbReference type="SAM" id="Phobius"/>
    </source>
</evidence>
<feature type="compositionally biased region" description="Basic residues" evidence="1">
    <location>
        <begin position="1"/>
        <end position="19"/>
    </location>
</feature>
<dbReference type="GeneID" id="92034399"/>
<accession>A0ABR1L9M4</accession>
<proteinExistence type="predicted"/>
<feature type="transmembrane region" description="Helical" evidence="2">
    <location>
        <begin position="132"/>
        <end position="151"/>
    </location>
</feature>
<comment type="caution">
    <text evidence="3">The sequence shown here is derived from an EMBL/GenBank/DDBJ whole genome shotgun (WGS) entry which is preliminary data.</text>
</comment>
<evidence type="ECO:0000256" key="1">
    <source>
        <dbReference type="SAM" id="MobiDB-lite"/>
    </source>
</evidence>
<organism evidence="3 4">
    <name type="scientific">Phyllosticta citribraziliensis</name>
    <dbReference type="NCBI Taxonomy" id="989973"/>
    <lineage>
        <taxon>Eukaryota</taxon>
        <taxon>Fungi</taxon>
        <taxon>Dikarya</taxon>
        <taxon>Ascomycota</taxon>
        <taxon>Pezizomycotina</taxon>
        <taxon>Dothideomycetes</taxon>
        <taxon>Dothideomycetes incertae sedis</taxon>
        <taxon>Botryosphaeriales</taxon>
        <taxon>Phyllostictaceae</taxon>
        <taxon>Phyllosticta</taxon>
    </lineage>
</organism>
<sequence length="153" mass="17855">MRRQQWRRRRRVRRRRRRLNASGARLQRAKRQRDRGLGVGRSRNESRLRFYCRLAAHGRRQLVSCAESCVCSSARAPSIPGFWSEAVRDVGEGSALIEEVPFQRVKIQFCRLCRSAAKGARGTYRFLRQRRLFFCTTSSFLLSFIFLARGIGS</sequence>
<gene>
    <name evidence="3" type="ORF">J3D65DRAFT_637346</name>
</gene>
<protein>
    <submittedName>
        <fullName evidence="3">Uncharacterized protein</fullName>
    </submittedName>
</protein>
<keyword evidence="2" id="KW-0472">Membrane</keyword>
<evidence type="ECO:0000313" key="4">
    <source>
        <dbReference type="Proteomes" id="UP001360953"/>
    </source>
</evidence>
<dbReference type="EMBL" id="JBBPEH010000012">
    <property type="protein sequence ID" value="KAK7531350.1"/>
    <property type="molecule type" value="Genomic_DNA"/>
</dbReference>
<dbReference type="Proteomes" id="UP001360953">
    <property type="component" value="Unassembled WGS sequence"/>
</dbReference>
<keyword evidence="2" id="KW-1133">Transmembrane helix</keyword>
<dbReference type="RefSeq" id="XP_066651174.1">
    <property type="nucleotide sequence ID" value="XM_066801493.1"/>
</dbReference>
<keyword evidence="2" id="KW-0812">Transmembrane</keyword>